<evidence type="ECO:0000313" key="6">
    <source>
        <dbReference type="Proteomes" id="UP000178943"/>
    </source>
</evidence>
<dbReference type="InterPro" id="IPR011659">
    <property type="entry name" value="WD40"/>
</dbReference>
<name>A0A1F5V787_9BACT</name>
<dbReference type="Pfam" id="PF00326">
    <property type="entry name" value="Peptidase_S9"/>
    <property type="match status" value="1"/>
</dbReference>
<protein>
    <recommendedName>
        <fullName evidence="4">Peptidase S9 prolyl oligopeptidase catalytic domain-containing protein</fullName>
    </recommendedName>
</protein>
<dbReference type="SUPFAM" id="SSF82171">
    <property type="entry name" value="DPP6 N-terminal domain-like"/>
    <property type="match status" value="1"/>
</dbReference>
<dbReference type="AlphaFoldDB" id="A0A1F5V787"/>
<dbReference type="Gene3D" id="2.120.10.30">
    <property type="entry name" value="TolB, C-terminal domain"/>
    <property type="match status" value="1"/>
</dbReference>
<dbReference type="PANTHER" id="PTHR42776:SF27">
    <property type="entry name" value="DIPEPTIDYL PEPTIDASE FAMILY MEMBER 6"/>
    <property type="match status" value="1"/>
</dbReference>
<dbReference type="GO" id="GO:0004252">
    <property type="term" value="F:serine-type endopeptidase activity"/>
    <property type="evidence" value="ECO:0007669"/>
    <property type="project" value="TreeGrafter"/>
</dbReference>
<dbReference type="PANTHER" id="PTHR42776">
    <property type="entry name" value="SERINE PEPTIDASE S9 FAMILY MEMBER"/>
    <property type="match status" value="1"/>
</dbReference>
<feature type="domain" description="Peptidase S9 prolyl oligopeptidase catalytic" evidence="4">
    <location>
        <begin position="469"/>
        <end position="673"/>
    </location>
</feature>
<dbReference type="InterPro" id="IPR029058">
    <property type="entry name" value="AB_hydrolase_fold"/>
</dbReference>
<comment type="caution">
    <text evidence="5">The sequence shown here is derived from an EMBL/GenBank/DDBJ whole genome shotgun (WGS) entry which is preliminary data.</text>
</comment>
<evidence type="ECO:0000313" key="5">
    <source>
        <dbReference type="EMBL" id="OGF59293.1"/>
    </source>
</evidence>
<keyword evidence="1" id="KW-0378">Hydrolase</keyword>
<keyword evidence="3" id="KW-0732">Signal</keyword>
<dbReference type="Gene3D" id="2.120.10.60">
    <property type="entry name" value="Tricorn protease N-terminal domain"/>
    <property type="match status" value="1"/>
</dbReference>
<gene>
    <name evidence="5" type="ORF">A2Y62_15195</name>
</gene>
<evidence type="ECO:0000259" key="4">
    <source>
        <dbReference type="Pfam" id="PF00326"/>
    </source>
</evidence>
<feature type="chain" id="PRO_5009521917" description="Peptidase S9 prolyl oligopeptidase catalytic domain-containing protein" evidence="3">
    <location>
        <begin position="33"/>
        <end position="700"/>
    </location>
</feature>
<evidence type="ECO:0000256" key="1">
    <source>
        <dbReference type="ARBA" id="ARBA00022801"/>
    </source>
</evidence>
<organism evidence="5 6">
    <name type="scientific">Candidatus Fischerbacteria bacterium RBG_13_37_8</name>
    <dbReference type="NCBI Taxonomy" id="1817863"/>
    <lineage>
        <taxon>Bacteria</taxon>
        <taxon>Candidatus Fischeribacteriota</taxon>
    </lineage>
</organism>
<keyword evidence="2" id="KW-0720">Serine protease</keyword>
<dbReference type="EMBL" id="MFGW01000218">
    <property type="protein sequence ID" value="OGF59293.1"/>
    <property type="molecule type" value="Genomic_DNA"/>
</dbReference>
<dbReference type="Pfam" id="PF07676">
    <property type="entry name" value="PD40"/>
    <property type="match status" value="1"/>
</dbReference>
<reference evidence="5 6" key="1">
    <citation type="journal article" date="2016" name="Nat. Commun.">
        <title>Thousands of microbial genomes shed light on interconnected biogeochemical processes in an aquifer system.</title>
        <authorList>
            <person name="Anantharaman K."/>
            <person name="Brown C.T."/>
            <person name="Hug L.A."/>
            <person name="Sharon I."/>
            <person name="Castelle C.J."/>
            <person name="Probst A.J."/>
            <person name="Thomas B.C."/>
            <person name="Singh A."/>
            <person name="Wilkins M.J."/>
            <person name="Karaoz U."/>
            <person name="Brodie E.L."/>
            <person name="Williams K.H."/>
            <person name="Hubbard S.S."/>
            <person name="Banfield J.F."/>
        </authorList>
    </citation>
    <scope>NUCLEOTIDE SEQUENCE [LARGE SCALE GENOMIC DNA]</scope>
</reference>
<feature type="signal peptide" evidence="3">
    <location>
        <begin position="1"/>
        <end position="32"/>
    </location>
</feature>
<proteinExistence type="predicted"/>
<dbReference type="STRING" id="1817863.A2Y62_15195"/>
<evidence type="ECO:0000256" key="3">
    <source>
        <dbReference type="SAM" id="SignalP"/>
    </source>
</evidence>
<dbReference type="Gene3D" id="3.40.50.1820">
    <property type="entry name" value="alpha/beta hydrolase"/>
    <property type="match status" value="1"/>
</dbReference>
<evidence type="ECO:0000256" key="2">
    <source>
        <dbReference type="ARBA" id="ARBA00022825"/>
    </source>
</evidence>
<dbReference type="SUPFAM" id="SSF53474">
    <property type="entry name" value="alpha/beta-Hydrolases"/>
    <property type="match status" value="1"/>
</dbReference>
<dbReference type="InterPro" id="IPR011042">
    <property type="entry name" value="6-blade_b-propeller_TolB-like"/>
</dbReference>
<dbReference type="Proteomes" id="UP000178943">
    <property type="component" value="Unassembled WGS sequence"/>
</dbReference>
<dbReference type="GO" id="GO:0006508">
    <property type="term" value="P:proteolysis"/>
    <property type="evidence" value="ECO:0007669"/>
    <property type="project" value="InterPro"/>
</dbReference>
<keyword evidence="2" id="KW-0645">Protease</keyword>
<accession>A0A1F5V787</accession>
<dbReference type="InterPro" id="IPR001375">
    <property type="entry name" value="Peptidase_S9_cat"/>
</dbReference>
<sequence length="700" mass="79339">MNFRKIFKNTFPSNHVLLVTIALMFLSTLNFADELFTPEDTFNLKNCSSATISPNGEWIAYLLSYQREANDKPGPAYRNLYLVSTRTKQVKPFIIGKENVSSIQWSPDGKEIAFLLSRGEKSKTQIWSIRIDGGESQQLTNSESDINNFQWHPSSKKIAYVAATTQTKREEALAEKGYNFIYFEENLKHLNLYMIEKKDSASYPQPEQLTRDITVWDFIFSNDGNLIALSASPKNLVDHSYMFKKIHLLHLQNNELKLLVNNPGKLGNFQFSPDDSMLVYTAAKMREDHAVSQVYIANLNGGEPKNLTPENFRGHISWAAWKDNSNIVYHAGEGVWNTLSLVNVKGGERNIILDGKTTGIIFTSPECTKDLKHFAFIGSTAEIPSEVYYWQYGGKLQKLTDVNSWVAQRMLGKQEKITWKARDNRQIEGIIIYPVNYKQGNKYPLIVSVHGGPEYHYTNGWLTNYFEPAQVYSGKGYVSFFPNYRASTGYGIDFAMEGYGDAAGKEFDDIADGIKYLADIGLADANKVGLGGGSYGGYAAAWFSSYYTQYVKAVVMFVGISDLISKKGSTDIPYEELYVHSGKKLDESWEFQLKRSPIYYAAQSKSAVLIVGGADDPRVHPSQSLEYYRRLKMNNHPAVRLVQYPGEGHGNRKQPGRIDILHRQLQWYDWYVKDSKPIDGSLPPMDISDLYGLDLKEKDK</sequence>